<dbReference type="InterPro" id="IPR003917">
    <property type="entry name" value="NADH_UbQ_OxRdtase_chain2"/>
</dbReference>
<keyword evidence="11 18" id="KW-0249">Electron transport</keyword>
<feature type="domain" description="NADH:quinone oxidoreductase/Mrp antiporter transmembrane" evidence="19">
    <location>
        <begin position="17"/>
        <end position="275"/>
    </location>
</feature>
<dbReference type="GO" id="GO:0006120">
    <property type="term" value="P:mitochondrial electron transport, NADH to ubiquinone"/>
    <property type="evidence" value="ECO:0007669"/>
    <property type="project" value="InterPro"/>
</dbReference>
<evidence type="ECO:0000256" key="18">
    <source>
        <dbReference type="RuleBase" id="RU003403"/>
    </source>
</evidence>
<feature type="transmembrane region" description="Helical" evidence="18">
    <location>
        <begin position="142"/>
        <end position="160"/>
    </location>
</feature>
<evidence type="ECO:0000256" key="17">
    <source>
        <dbReference type="ARBA" id="ARBA00049551"/>
    </source>
</evidence>
<evidence type="ECO:0000256" key="3">
    <source>
        <dbReference type="ARBA" id="ARBA00007012"/>
    </source>
</evidence>
<evidence type="ECO:0000313" key="20">
    <source>
        <dbReference type="EMBL" id="AML26146.1"/>
    </source>
</evidence>
<comment type="catalytic activity">
    <reaction evidence="17 18">
        <text>a ubiquinone + NADH + 5 H(+)(in) = a ubiquinol + NAD(+) + 4 H(+)(out)</text>
        <dbReference type="Rhea" id="RHEA:29091"/>
        <dbReference type="Rhea" id="RHEA-COMP:9565"/>
        <dbReference type="Rhea" id="RHEA-COMP:9566"/>
        <dbReference type="ChEBI" id="CHEBI:15378"/>
        <dbReference type="ChEBI" id="CHEBI:16389"/>
        <dbReference type="ChEBI" id="CHEBI:17976"/>
        <dbReference type="ChEBI" id="CHEBI:57540"/>
        <dbReference type="ChEBI" id="CHEBI:57945"/>
        <dbReference type="EC" id="7.1.1.2"/>
    </reaction>
</comment>
<comment type="function">
    <text evidence="18">Core subunit of the mitochondrial membrane respiratory chain NADH dehydrogenase (Complex I) which catalyzes electron transfer from NADH through the respiratory chain, using ubiquinone as an electron acceptor. Essential for the catalytic activity and assembly of complex I.</text>
</comment>
<dbReference type="PANTHER" id="PTHR46552:SF1">
    <property type="entry name" value="NADH-UBIQUINONE OXIDOREDUCTASE CHAIN 2"/>
    <property type="match status" value="1"/>
</dbReference>
<keyword evidence="8 18" id="KW-0812">Transmembrane</keyword>
<evidence type="ECO:0000256" key="4">
    <source>
        <dbReference type="ARBA" id="ARBA00012944"/>
    </source>
</evidence>
<feature type="transmembrane region" description="Helical" evidence="18">
    <location>
        <begin position="261"/>
        <end position="280"/>
    </location>
</feature>
<evidence type="ECO:0000256" key="9">
    <source>
        <dbReference type="ARBA" id="ARBA00022792"/>
    </source>
</evidence>
<keyword evidence="16 18" id="KW-0472">Membrane</keyword>
<comment type="function">
    <text evidence="1">Core subunit of the mitochondrial membrane respiratory chain NADH dehydrogenase (Complex I) that is believed to belong to the minimal assembly required for catalysis. Complex I functions in the transfer of electrons from NADH to the respiratory chain. The immediate electron acceptor for the enzyme is believed to be ubiquinone.</text>
</comment>
<proteinExistence type="inferred from homology"/>
<dbReference type="InterPro" id="IPR001750">
    <property type="entry name" value="ND/Mrp_TM"/>
</dbReference>
<evidence type="ECO:0000256" key="13">
    <source>
        <dbReference type="ARBA" id="ARBA00023027"/>
    </source>
</evidence>
<evidence type="ECO:0000256" key="6">
    <source>
        <dbReference type="ARBA" id="ARBA00022448"/>
    </source>
</evidence>
<dbReference type="GO" id="GO:0005743">
    <property type="term" value="C:mitochondrial inner membrane"/>
    <property type="evidence" value="ECO:0007669"/>
    <property type="project" value="UniProtKB-SubCell"/>
</dbReference>
<gene>
    <name evidence="20" type="primary">ND2</name>
</gene>
<keyword evidence="14 18" id="KW-0830">Ubiquinone</keyword>
<evidence type="ECO:0000256" key="11">
    <source>
        <dbReference type="ARBA" id="ARBA00022982"/>
    </source>
</evidence>
<geneLocation type="mitochondrion" evidence="20"/>
<comment type="subcellular location">
    <subcellularLocation>
        <location evidence="2 18">Mitochondrion inner membrane</location>
        <topology evidence="2 18">Multi-pass membrane protein</topology>
    </subcellularLocation>
</comment>
<evidence type="ECO:0000256" key="15">
    <source>
        <dbReference type="ARBA" id="ARBA00023128"/>
    </source>
</evidence>
<feature type="transmembrane region" description="Helical" evidence="18">
    <location>
        <begin position="190"/>
        <end position="208"/>
    </location>
</feature>
<evidence type="ECO:0000256" key="12">
    <source>
        <dbReference type="ARBA" id="ARBA00022989"/>
    </source>
</evidence>
<keyword evidence="10 18" id="KW-1278">Translocase</keyword>
<comment type="similarity">
    <text evidence="3 18">Belongs to the complex I subunit 2 family.</text>
</comment>
<evidence type="ECO:0000256" key="14">
    <source>
        <dbReference type="ARBA" id="ARBA00023075"/>
    </source>
</evidence>
<name>A0A126TF69_9CUCU</name>
<keyword evidence="9 18" id="KW-0999">Mitochondrion inner membrane</keyword>
<evidence type="ECO:0000256" key="16">
    <source>
        <dbReference type="ARBA" id="ARBA00023136"/>
    </source>
</evidence>
<evidence type="ECO:0000256" key="7">
    <source>
        <dbReference type="ARBA" id="ARBA00022660"/>
    </source>
</evidence>
<feature type="transmembrane region" description="Helical" evidence="18">
    <location>
        <begin position="6"/>
        <end position="32"/>
    </location>
</feature>
<dbReference type="InterPro" id="IPR050175">
    <property type="entry name" value="Complex_I_Subunit_2"/>
</dbReference>
<feature type="transmembrane region" description="Helical" evidence="18">
    <location>
        <begin position="113"/>
        <end position="136"/>
    </location>
</feature>
<sequence>MLFSLTLMMSITLSISSMSWFTAWVGLEMNLMSIMPLMKNFKNKFSSEATIKYFITQAIASMILLFSILIMSSMKTFSLYSEMQSSILSMSALFMKMGAAPLHFWLPQVVSGLTWNITTTILTLQKMAPMILVSYMKLLNSFTMMVILLSASISGMLGLNQTCLRKIMAFSSINNVGWMLSALMLSNSLWMMYFIIYSFITMSITLPFNSNKMMFITQLTKFKPNKTKLLLMMNFLSLGGIPPFTGFMPKWMTIHYLSSNMFYMTVMMIMLTLITLYMYIRLMLPSAIFTSNSSMNLKTIKINNTSIIMSMVSLLMLPMLLISNKLI</sequence>
<protein>
    <recommendedName>
        <fullName evidence="5 18">NADH-ubiquinone oxidoreductase chain 2</fullName>
        <ecNumber evidence="4 18">7.1.1.2</ecNumber>
    </recommendedName>
</protein>
<accession>A0A126TF69</accession>
<dbReference type="AlphaFoldDB" id="A0A126TF69"/>
<keyword evidence="12 18" id="KW-1133">Transmembrane helix</keyword>
<evidence type="ECO:0000256" key="1">
    <source>
        <dbReference type="ARBA" id="ARBA00003257"/>
    </source>
</evidence>
<dbReference type="EMBL" id="KT696204">
    <property type="protein sequence ID" value="AML26146.1"/>
    <property type="molecule type" value="Genomic_DNA"/>
</dbReference>
<feature type="transmembrane region" description="Helical" evidence="18">
    <location>
        <begin position="301"/>
        <end position="322"/>
    </location>
</feature>
<dbReference type="PANTHER" id="PTHR46552">
    <property type="entry name" value="NADH-UBIQUINONE OXIDOREDUCTASE CHAIN 2"/>
    <property type="match status" value="1"/>
</dbReference>
<evidence type="ECO:0000256" key="5">
    <source>
        <dbReference type="ARBA" id="ARBA00021008"/>
    </source>
</evidence>
<keyword evidence="15 18" id="KW-0496">Mitochondrion</keyword>
<dbReference type="GO" id="GO:0008137">
    <property type="term" value="F:NADH dehydrogenase (ubiquinone) activity"/>
    <property type="evidence" value="ECO:0007669"/>
    <property type="project" value="UniProtKB-EC"/>
</dbReference>
<feature type="transmembrane region" description="Helical" evidence="18">
    <location>
        <begin position="53"/>
        <end position="74"/>
    </location>
</feature>
<evidence type="ECO:0000256" key="10">
    <source>
        <dbReference type="ARBA" id="ARBA00022967"/>
    </source>
</evidence>
<keyword evidence="7 18" id="KW-0679">Respiratory chain</keyword>
<keyword evidence="6" id="KW-0813">Transport</keyword>
<reference evidence="20" key="1">
    <citation type="submission" date="2015-09" db="EMBL/GenBank/DDBJ databases">
        <title>Capturing the unknown biodiversity of arthropods in tropical forests using metagenomics.</title>
        <authorList>
            <person name="Andujar C."/>
            <person name="Creedy T.J."/>
            <person name="Garner B."/>
            <person name="Canty R."/>
            <person name="Warner H.B."/>
            <person name="Lipecki J."/>
            <person name="Crampton-Platt A."/>
            <person name="Gabrielli M."/>
            <person name="Croydon-Veleslavov I.A."/>
            <person name="Lim J.L."/>
            <person name="Linard B."/>
            <person name="Vogler A."/>
        </authorList>
    </citation>
    <scope>NUCLEOTIDE SEQUENCE</scope>
</reference>
<feature type="transmembrane region" description="Helical" evidence="18">
    <location>
        <begin position="229"/>
        <end position="249"/>
    </location>
</feature>
<evidence type="ECO:0000259" key="19">
    <source>
        <dbReference type="Pfam" id="PF00361"/>
    </source>
</evidence>
<keyword evidence="13 18" id="KW-0520">NAD</keyword>
<dbReference type="Pfam" id="PF00361">
    <property type="entry name" value="Proton_antipo_M"/>
    <property type="match status" value="1"/>
</dbReference>
<evidence type="ECO:0000256" key="8">
    <source>
        <dbReference type="ARBA" id="ARBA00022692"/>
    </source>
</evidence>
<dbReference type="PRINTS" id="PR01436">
    <property type="entry name" value="NADHDHGNASE2"/>
</dbReference>
<dbReference type="EC" id="7.1.1.2" evidence="4 18"/>
<evidence type="ECO:0000256" key="2">
    <source>
        <dbReference type="ARBA" id="ARBA00004448"/>
    </source>
</evidence>
<organism evidence="20">
    <name type="scientific">Scolytinae sp. BMNH 1274282</name>
    <dbReference type="NCBI Taxonomy" id="2558034"/>
    <lineage>
        <taxon>Eukaryota</taxon>
        <taxon>Metazoa</taxon>
        <taxon>Ecdysozoa</taxon>
        <taxon>Arthropoda</taxon>
        <taxon>Hexapoda</taxon>
        <taxon>Insecta</taxon>
        <taxon>Pterygota</taxon>
        <taxon>Neoptera</taxon>
        <taxon>Endopterygota</taxon>
        <taxon>Coleoptera</taxon>
        <taxon>Polyphaga</taxon>
        <taxon>Cucujiformia</taxon>
        <taxon>Curculionidae</taxon>
        <taxon>Scolytinae</taxon>
    </lineage>
</organism>